<sequence>MAVKKAKVKKKKPVKKTSAKPKKQASTAPKRTEFDKAWKDYNSALDMWKESLAQWQKATNETLMTYHDACQRALESDAELLKKVSSSWEQTWEEIGPQYIKQQNKMIENIFKETNVDSMKKFNDQWEKFLSTSGDDSIKAYQEAIKRFNETWKSAQV</sequence>
<organism evidence="1 2">
    <name type="scientific">Candidatus Nitrosomaritimum aestuariumsis</name>
    <dbReference type="NCBI Taxonomy" id="3342354"/>
    <lineage>
        <taxon>Archaea</taxon>
        <taxon>Nitrososphaerota</taxon>
        <taxon>Nitrososphaeria</taxon>
        <taxon>Nitrosopumilales</taxon>
        <taxon>Nitrosopumilaceae</taxon>
        <taxon>Candidatus Nitrosomaritimum</taxon>
    </lineage>
</organism>
<accession>A0AC60W1H6</accession>
<evidence type="ECO:0000313" key="1">
    <source>
        <dbReference type="EMBL" id="MBA4453506.1"/>
    </source>
</evidence>
<proteinExistence type="predicted"/>
<name>A0AC60W1H6_9ARCH</name>
<evidence type="ECO:0000313" key="2">
    <source>
        <dbReference type="Proteomes" id="UP000526786"/>
    </source>
</evidence>
<dbReference type="Proteomes" id="UP000526786">
    <property type="component" value="Unassembled WGS sequence"/>
</dbReference>
<gene>
    <name evidence="1" type="ORF">H2B05_00995</name>
</gene>
<comment type="caution">
    <text evidence="1">The sequence shown here is derived from an EMBL/GenBank/DDBJ whole genome shotgun (WGS) entry which is preliminary data.</text>
</comment>
<dbReference type="EMBL" id="JACENC010000045">
    <property type="protein sequence ID" value="MBA4453506.1"/>
    <property type="molecule type" value="Genomic_DNA"/>
</dbReference>
<protein>
    <submittedName>
        <fullName evidence="1">Uncharacterized protein</fullName>
    </submittedName>
</protein>
<reference evidence="1 2" key="1">
    <citation type="journal article" date="2020" name="Appl. Environ. Microbiol.">
        <title>Genomic Characteristics of a Novel Species of Ammonia-Oxidizing Archaea from the Jiulong River Estuary.</title>
        <authorList>
            <person name="Zou D."/>
            <person name="Wan R."/>
            <person name="Han L."/>
            <person name="Xu M.N."/>
            <person name="Liu Y."/>
            <person name="Liu H."/>
            <person name="Kao S.J."/>
            <person name="Li M."/>
        </authorList>
    </citation>
    <scope>NUCLEOTIDE SEQUENCE [LARGE SCALE GENOMIC DNA]</scope>
    <source>
        <strain evidence="1">W2bin3</strain>
    </source>
</reference>